<name>A0A7D4HXD3_9BURK</name>
<evidence type="ECO:0000313" key="5">
    <source>
        <dbReference type="EMBL" id="QKH35360.1"/>
    </source>
</evidence>
<dbReference type="EC" id="4.3.1.15" evidence="5"/>
<protein>
    <submittedName>
        <fullName evidence="5">Diaminopropionate ammonia-lyase</fullName>
        <ecNumber evidence="5">4.3.1.15</ecNumber>
    </submittedName>
</protein>
<accession>A0A7D4HXD3</accession>
<keyword evidence="5" id="KW-0456">Lyase</keyword>
<feature type="domain" description="Tryptophan synthase beta chain-like PALP" evidence="4">
    <location>
        <begin position="64"/>
        <end position="397"/>
    </location>
</feature>
<dbReference type="InterPro" id="IPR036052">
    <property type="entry name" value="TrpB-like_PALP_sf"/>
</dbReference>
<feature type="region of interest" description="Disordered" evidence="3">
    <location>
        <begin position="1"/>
        <end position="32"/>
    </location>
</feature>
<evidence type="ECO:0000256" key="1">
    <source>
        <dbReference type="ARBA" id="ARBA00001933"/>
    </source>
</evidence>
<gene>
    <name evidence="5" type="ORF">FOC84_10550</name>
</gene>
<evidence type="ECO:0000313" key="6">
    <source>
        <dbReference type="Proteomes" id="UP000500970"/>
    </source>
</evidence>
<dbReference type="InterPro" id="IPR001926">
    <property type="entry name" value="TrpB-like_PALP"/>
</dbReference>
<dbReference type="PANTHER" id="PTHR42937">
    <property type="match status" value="1"/>
</dbReference>
<evidence type="ECO:0000259" key="4">
    <source>
        <dbReference type="Pfam" id="PF00291"/>
    </source>
</evidence>
<dbReference type="CDD" id="cd00640">
    <property type="entry name" value="Trp-synth-beta_II"/>
    <property type="match status" value="1"/>
</dbReference>
<dbReference type="NCBIfam" id="NF006058">
    <property type="entry name" value="PRK08206.1"/>
    <property type="match status" value="1"/>
</dbReference>
<evidence type="ECO:0000256" key="2">
    <source>
        <dbReference type="ARBA" id="ARBA00022898"/>
    </source>
</evidence>
<dbReference type="AlphaFoldDB" id="A0A7D4HXD3"/>
<dbReference type="InterPro" id="IPR010081">
    <property type="entry name" value="DiNH2opropionate_NH3_lyase"/>
</dbReference>
<evidence type="ECO:0000256" key="3">
    <source>
        <dbReference type="SAM" id="MobiDB-lite"/>
    </source>
</evidence>
<dbReference type="EMBL" id="CP053985">
    <property type="protein sequence ID" value="QKH35360.1"/>
    <property type="molecule type" value="Genomic_DNA"/>
</dbReference>
<proteinExistence type="predicted"/>
<dbReference type="SUPFAM" id="SSF53686">
    <property type="entry name" value="Tryptophan synthase beta subunit-like PLP-dependent enzymes"/>
    <property type="match status" value="1"/>
</dbReference>
<comment type="cofactor">
    <cofactor evidence="1">
        <name>pyridoxal 5'-phosphate</name>
        <dbReference type="ChEBI" id="CHEBI:597326"/>
    </cofactor>
</comment>
<organism evidence="5 6">
    <name type="scientific">Achromobacter pestifer</name>
    <dbReference type="NCBI Taxonomy" id="1353889"/>
    <lineage>
        <taxon>Bacteria</taxon>
        <taxon>Pseudomonadati</taxon>
        <taxon>Pseudomonadota</taxon>
        <taxon>Betaproteobacteria</taxon>
        <taxon>Burkholderiales</taxon>
        <taxon>Alcaligenaceae</taxon>
        <taxon>Achromobacter</taxon>
    </lineage>
</organism>
<dbReference type="Gene3D" id="3.40.50.1100">
    <property type="match status" value="2"/>
</dbReference>
<dbReference type="Pfam" id="PF00291">
    <property type="entry name" value="PALP"/>
    <property type="match status" value="1"/>
</dbReference>
<keyword evidence="2" id="KW-0663">Pyridoxal phosphate</keyword>
<dbReference type="KEGG" id="apes:FOC84_10550"/>
<dbReference type="GO" id="GO:0030170">
    <property type="term" value="F:pyridoxal phosphate binding"/>
    <property type="evidence" value="ECO:0007669"/>
    <property type="project" value="InterPro"/>
</dbReference>
<keyword evidence="6" id="KW-1185">Reference proteome</keyword>
<dbReference type="NCBIfam" id="TIGR01747">
    <property type="entry name" value="diampropi_NH3ly"/>
    <property type="match status" value="1"/>
</dbReference>
<reference evidence="5 6" key="1">
    <citation type="submission" date="2020-05" db="EMBL/GenBank/DDBJ databases">
        <title>FDA dAtabase for Regulatory Grade micrObial Sequences (FDA-ARGOS): Supporting development and validation of Infectious Disease Dx tests.</title>
        <authorList>
            <person name="Sproer C."/>
            <person name="Gronow S."/>
            <person name="Severitt S."/>
            <person name="Schroder I."/>
            <person name="Tallon L."/>
            <person name="Sadzewicz L."/>
            <person name="Zhao X."/>
            <person name="Vavikolanu K."/>
            <person name="Mehta A."/>
            <person name="Aluvathingal J."/>
            <person name="Nadendla S."/>
            <person name="Myers T."/>
            <person name="Yan Y."/>
            <person name="Sichtig H."/>
        </authorList>
    </citation>
    <scope>NUCLEOTIDE SEQUENCE [LARGE SCALE GENOMIC DNA]</scope>
    <source>
        <strain evidence="5 6">FDAARGOS_790</strain>
    </source>
</reference>
<dbReference type="GO" id="GO:0008838">
    <property type="term" value="F:diaminopropionate ammonia-lyase activity"/>
    <property type="evidence" value="ECO:0007669"/>
    <property type="project" value="UniProtKB-EC"/>
</dbReference>
<dbReference type="Proteomes" id="UP000500970">
    <property type="component" value="Chromosome"/>
</dbReference>
<dbReference type="PANTHER" id="PTHR42937:SF1">
    <property type="entry name" value="DIAMINOPROPIONATE AMMONIA-LYASE"/>
    <property type="match status" value="1"/>
</dbReference>
<sequence>MLASTLAPHGHTGISDQRGETPTLFANPRAQRGPYPSELRSIMNIERANESRRWLSAWSGIAPEPTPLYDLPGLAQQLDVARFSVKDESVRSPLGSFKALGAPIALIRQVLRIHPDLDPASILAGRYAQLLKDYTVISATDGNHGRGLAAAALDAGCRCVIVLHANVSVEREHAIAVYGAEIVRINGNYDESVEKAARLAVENGWQVVSDTSYDGYEDIPRDVMQGYGTIAAELVEQTGTRSNEAGDFTHVFLQGGVGGMAAGLVSYLWEHQGENRPHFIVVEPMQADCLLQSAIQGNAARATGSVDSVMAGLACGEASPLAWKFLQSSVDHFMTIEDSGAVGAMQVLAKGSDRDIPIVAGESSTAGLAALQLLRADVQLSAQVRLDANSRVLIINTEGATAPLVYEELVGLSAQAVAARQAAWPAA</sequence>